<organism evidence="3 4">
    <name type="scientific">Companilactobacillus alimentarius DSM 20249</name>
    <dbReference type="NCBI Taxonomy" id="1423720"/>
    <lineage>
        <taxon>Bacteria</taxon>
        <taxon>Bacillati</taxon>
        <taxon>Bacillota</taxon>
        <taxon>Bacilli</taxon>
        <taxon>Lactobacillales</taxon>
        <taxon>Lactobacillaceae</taxon>
        <taxon>Companilactobacillus</taxon>
    </lineage>
</organism>
<keyword evidence="1" id="KW-1133">Transmembrane helix</keyword>
<dbReference type="KEGG" id="lali:LA20249_07520"/>
<gene>
    <name evidence="3" type="ORF">LA20249_07520</name>
</gene>
<dbReference type="OrthoDB" id="2382185at2"/>
<evidence type="ECO:0000313" key="3">
    <source>
        <dbReference type="EMBL" id="AUI72034.1"/>
    </source>
</evidence>
<dbReference type="AlphaFoldDB" id="A0A2K9HHK9"/>
<dbReference type="InterPro" id="IPR009996">
    <property type="entry name" value="YycH"/>
</dbReference>
<dbReference type="Proteomes" id="UP000234653">
    <property type="component" value="Chromosome"/>
</dbReference>
<accession>A0A2K9HHK9</accession>
<evidence type="ECO:0000313" key="4">
    <source>
        <dbReference type="Proteomes" id="UP000234653"/>
    </source>
</evidence>
<evidence type="ECO:0000259" key="2">
    <source>
        <dbReference type="Pfam" id="PF07435"/>
    </source>
</evidence>
<feature type="domain" description="Regulatory protein YycH" evidence="2">
    <location>
        <begin position="10"/>
        <end position="429"/>
    </location>
</feature>
<keyword evidence="1" id="KW-0472">Membrane</keyword>
<proteinExistence type="predicted"/>
<dbReference type="Gene3D" id="3.10.450.310">
    <property type="match status" value="1"/>
</dbReference>
<protein>
    <recommendedName>
        <fullName evidence="2">Regulatory protein YycH domain-containing protein</fullName>
    </recommendedName>
</protein>
<dbReference type="Pfam" id="PF07435">
    <property type="entry name" value="YycH"/>
    <property type="match status" value="1"/>
</dbReference>
<keyword evidence="1" id="KW-0812">Transmembrane</keyword>
<dbReference type="STRING" id="1423720.FC67_GL001321"/>
<feature type="transmembrane region" description="Helical" evidence="1">
    <location>
        <begin position="6"/>
        <end position="27"/>
    </location>
</feature>
<dbReference type="RefSeq" id="WP_057737232.1">
    <property type="nucleotide sequence ID" value="NZ_AZDQ01000005.1"/>
</dbReference>
<dbReference type="EMBL" id="CP018867">
    <property type="protein sequence ID" value="AUI72034.1"/>
    <property type="molecule type" value="Genomic_DNA"/>
</dbReference>
<reference evidence="3 4" key="1">
    <citation type="submission" date="2016-12" db="EMBL/GenBank/DDBJ databases">
        <title>The whole genome sequencing and assembly of Lactobacillus alimentarius DSM 20249T strain.</title>
        <authorList>
            <person name="Lee Y.-J."/>
            <person name="Yi H."/>
            <person name="Bahn Y.-S."/>
            <person name="Kim J.F."/>
            <person name="Lee D.-W."/>
        </authorList>
    </citation>
    <scope>NUCLEOTIDE SEQUENCE [LARGE SCALE GENOMIC DNA]</scope>
    <source>
        <strain evidence="3 4">DSM 20249</strain>
    </source>
</reference>
<keyword evidence="4" id="KW-1185">Reference proteome</keyword>
<evidence type="ECO:0000256" key="1">
    <source>
        <dbReference type="SAM" id="Phobius"/>
    </source>
</evidence>
<sequence>MKFSRLIIQVLLVIAVIMSIVLSFFIWTNTARYQRGRNIDVTSSTQANKNEIPINQVISPTSVIWHGDSGQNLIYNSNDNIALSIQKVMKDWKIDSPRLVSKKDGAYYQKIIQSKDVLQLVYPSSVSTSILGYLLNNNSLRNDKSYSFNRILINLKDKNDKNIYLANDSNYAVYKAPVRNATSAPITKLIKKANIKLKIRLNIMKHGVFTFFTNPVSLKTYSYVISSKEDGEYTTALFDSNTNGLVTSEDNGVYTYNYGESKRLVSDHNSGELSFEDYTDTSVPKTKLAFLQRGYQKVVNLQNSISNLRLYSANWGDKDLVFREYVEGFPIFKKSHFGSIRINFSRKGSTENFLNKVLEVPVPSDQAATKLKSTNDIFKGLEKVGYSPNDVQNIEVAYQWESETDNEKVVDLKPTYYIKIDGHWKPYSDWTNDTAEDK</sequence>
<name>A0A2K9HHK9_9LACO</name>
<dbReference type="CDD" id="cd15787">
    <property type="entry name" value="YycH_N"/>
    <property type="match status" value="1"/>
</dbReference>